<reference evidence="1" key="1">
    <citation type="submission" date="2022-07" db="EMBL/GenBank/DDBJ databases">
        <authorList>
            <person name="Trinca V."/>
            <person name="Uliana J.V.C."/>
            <person name="Torres T.T."/>
            <person name="Ward R.J."/>
            <person name="Monesi N."/>
        </authorList>
    </citation>
    <scope>NUCLEOTIDE SEQUENCE</scope>
    <source>
        <strain evidence="1">HSMRA1968</strain>
        <tissue evidence="1">Whole embryos</tissue>
    </source>
</reference>
<protein>
    <submittedName>
        <fullName evidence="1">Uncharacterized protein</fullName>
    </submittedName>
</protein>
<accession>A0A9Q0N548</accession>
<dbReference type="EMBL" id="WJQU01000002">
    <property type="protein sequence ID" value="KAJ6643086.1"/>
    <property type="molecule type" value="Genomic_DNA"/>
</dbReference>
<comment type="caution">
    <text evidence="1">The sequence shown here is derived from an EMBL/GenBank/DDBJ whole genome shotgun (WGS) entry which is preliminary data.</text>
</comment>
<keyword evidence="2" id="KW-1185">Reference proteome</keyword>
<sequence length="123" mass="14820">MSFNKTINVYSAQNICVQTIQKFIKSRVMSQLRLKRSNRSRRHGLQTLGANSLMIRTYLRNYNFKSIDQYFYLIHTTRNIADSFYENILYYVVKINIRFFQNTVDEKRNIFFAKYLVTQNLHA</sequence>
<proteinExistence type="predicted"/>
<gene>
    <name evidence="1" type="ORF">Bhyg_08042</name>
</gene>
<name>A0A9Q0N548_9DIPT</name>
<evidence type="ECO:0000313" key="2">
    <source>
        <dbReference type="Proteomes" id="UP001151699"/>
    </source>
</evidence>
<organism evidence="1 2">
    <name type="scientific">Pseudolycoriella hygida</name>
    <dbReference type="NCBI Taxonomy" id="35572"/>
    <lineage>
        <taxon>Eukaryota</taxon>
        <taxon>Metazoa</taxon>
        <taxon>Ecdysozoa</taxon>
        <taxon>Arthropoda</taxon>
        <taxon>Hexapoda</taxon>
        <taxon>Insecta</taxon>
        <taxon>Pterygota</taxon>
        <taxon>Neoptera</taxon>
        <taxon>Endopterygota</taxon>
        <taxon>Diptera</taxon>
        <taxon>Nematocera</taxon>
        <taxon>Sciaroidea</taxon>
        <taxon>Sciaridae</taxon>
        <taxon>Pseudolycoriella</taxon>
    </lineage>
</organism>
<dbReference type="AlphaFoldDB" id="A0A9Q0N548"/>
<dbReference type="Proteomes" id="UP001151699">
    <property type="component" value="Chromosome B"/>
</dbReference>
<evidence type="ECO:0000313" key="1">
    <source>
        <dbReference type="EMBL" id="KAJ6643086.1"/>
    </source>
</evidence>